<dbReference type="GO" id="GO:0005506">
    <property type="term" value="F:iron ion binding"/>
    <property type="evidence" value="ECO:0007669"/>
    <property type="project" value="InterPro"/>
</dbReference>
<keyword evidence="4" id="KW-0560">Oxidoreductase</keyword>
<comment type="cofactor">
    <cofactor evidence="1 7">
        <name>heme</name>
        <dbReference type="ChEBI" id="CHEBI:30413"/>
    </cofactor>
</comment>
<evidence type="ECO:0000256" key="7">
    <source>
        <dbReference type="PIRSR" id="PIRSR602401-1"/>
    </source>
</evidence>
<dbReference type="Pfam" id="PF00067">
    <property type="entry name" value="p450"/>
    <property type="match status" value="1"/>
</dbReference>
<name>A0A815LX12_9BILA</name>
<reference evidence="8" key="1">
    <citation type="submission" date="2021-02" db="EMBL/GenBank/DDBJ databases">
        <authorList>
            <person name="Nowell W R."/>
        </authorList>
    </citation>
    <scope>NUCLEOTIDE SEQUENCE</scope>
</reference>
<dbReference type="InterPro" id="IPR002401">
    <property type="entry name" value="Cyt_P450_E_grp-I"/>
</dbReference>
<dbReference type="PRINTS" id="PR00463">
    <property type="entry name" value="EP450I"/>
</dbReference>
<dbReference type="Proteomes" id="UP000663889">
    <property type="component" value="Unassembled WGS sequence"/>
</dbReference>
<proteinExistence type="inferred from homology"/>
<evidence type="ECO:0000256" key="4">
    <source>
        <dbReference type="ARBA" id="ARBA00023002"/>
    </source>
</evidence>
<dbReference type="GO" id="GO:0004497">
    <property type="term" value="F:monooxygenase activity"/>
    <property type="evidence" value="ECO:0007669"/>
    <property type="project" value="UniProtKB-KW"/>
</dbReference>
<dbReference type="PANTHER" id="PTHR24303:SF31">
    <property type="entry name" value="CYTOCHROME P450 307A1-RELATED"/>
    <property type="match status" value="1"/>
</dbReference>
<dbReference type="PANTHER" id="PTHR24303">
    <property type="entry name" value="HEME-BINDING MONOOXYGENASE FAMILY"/>
    <property type="match status" value="1"/>
</dbReference>
<feature type="binding site" description="axial binding residue" evidence="7">
    <location>
        <position position="431"/>
    </location>
    <ligand>
        <name>heme</name>
        <dbReference type="ChEBI" id="CHEBI:30413"/>
    </ligand>
    <ligandPart>
        <name>Fe</name>
        <dbReference type="ChEBI" id="CHEBI:18248"/>
    </ligandPart>
</feature>
<evidence type="ECO:0000256" key="5">
    <source>
        <dbReference type="ARBA" id="ARBA00023004"/>
    </source>
</evidence>
<evidence type="ECO:0000256" key="1">
    <source>
        <dbReference type="ARBA" id="ARBA00001971"/>
    </source>
</evidence>
<dbReference type="EMBL" id="CAJNOU010003767">
    <property type="protein sequence ID" value="CAF1408796.1"/>
    <property type="molecule type" value="Genomic_DNA"/>
</dbReference>
<comment type="similarity">
    <text evidence="2">Belongs to the cytochrome P450 family.</text>
</comment>
<evidence type="ECO:0000256" key="2">
    <source>
        <dbReference type="ARBA" id="ARBA00010617"/>
    </source>
</evidence>
<keyword evidence="6" id="KW-0503">Monooxygenase</keyword>
<comment type="caution">
    <text evidence="8">The sequence shown here is derived from an EMBL/GenBank/DDBJ whole genome shotgun (WGS) entry which is preliminary data.</text>
</comment>
<organism evidence="8 9">
    <name type="scientific">Rotaria sordida</name>
    <dbReference type="NCBI Taxonomy" id="392033"/>
    <lineage>
        <taxon>Eukaryota</taxon>
        <taxon>Metazoa</taxon>
        <taxon>Spiralia</taxon>
        <taxon>Gnathifera</taxon>
        <taxon>Rotifera</taxon>
        <taxon>Eurotatoria</taxon>
        <taxon>Bdelloidea</taxon>
        <taxon>Philodinida</taxon>
        <taxon>Philodinidae</taxon>
        <taxon>Rotaria</taxon>
    </lineage>
</organism>
<gene>
    <name evidence="8" type="ORF">SEV965_LOCUS31769</name>
</gene>
<dbReference type="InterPro" id="IPR036396">
    <property type="entry name" value="Cyt_P450_sf"/>
</dbReference>
<protein>
    <recommendedName>
        <fullName evidence="10">Cytochrome P450</fullName>
    </recommendedName>
</protein>
<keyword evidence="7" id="KW-0349">Heme</keyword>
<evidence type="ECO:0000256" key="3">
    <source>
        <dbReference type="ARBA" id="ARBA00022723"/>
    </source>
</evidence>
<evidence type="ECO:0000256" key="6">
    <source>
        <dbReference type="ARBA" id="ARBA00023033"/>
    </source>
</evidence>
<dbReference type="InterPro" id="IPR001128">
    <property type="entry name" value="Cyt_P450"/>
</dbReference>
<evidence type="ECO:0000313" key="8">
    <source>
        <dbReference type="EMBL" id="CAF1408796.1"/>
    </source>
</evidence>
<accession>A0A815LX12</accession>
<dbReference type="AlphaFoldDB" id="A0A815LX12"/>
<dbReference type="Gene3D" id="1.10.630.10">
    <property type="entry name" value="Cytochrome P450"/>
    <property type="match status" value="1"/>
</dbReference>
<dbReference type="SUPFAM" id="SSF48264">
    <property type="entry name" value="Cytochrome P450"/>
    <property type="match status" value="1"/>
</dbReference>
<dbReference type="GO" id="GO:0016705">
    <property type="term" value="F:oxidoreductase activity, acting on paired donors, with incorporation or reduction of molecular oxygen"/>
    <property type="evidence" value="ECO:0007669"/>
    <property type="project" value="InterPro"/>
</dbReference>
<dbReference type="GO" id="GO:0020037">
    <property type="term" value="F:heme binding"/>
    <property type="evidence" value="ECO:0007669"/>
    <property type="project" value="InterPro"/>
</dbReference>
<sequence>MIMAAYNIWYPYKLFLRQISRRGQWYSTSDENNKQVSGTDYQSFFGDLAAIQASQNGQFLNNLHKDLNRPDVYRIWMGPEPVLMLAHPRAVKEFWSQHNENRVERNVHLGWPLEMIMGNGVGFRSMEDRNRITKYFHQALGQNQIRHFDLELETIVTEFFHQHSSDILQSHHIKYLAHDAAIPFFLGNAGFDHIDELHVLVDRLKELMTEVFDARWMNVPIIGYYLLPSSYKLRKRICLFNKRIRHVLTKIINIYRQSSFDHDEMNVSIVASFARDPNPSITFDELADTIVEGLLAPNDGTAGTFMYTLILLSMHPEIQEKVRQEIRACPNLTLNSLKEISYLDQVLSECQRLLPIFMFNVPEFASKPMTVGGVQIPKNTMVMLDVISLNHNSDAWQPDPLSFRPERFIPPVSPQLIKAYHGFGNGHLRRCLGQYFVKNLHRLFLAHLLSRKQIRFTNDIHRIDDIERYRLPFIYVPSGTVQLEEL</sequence>
<evidence type="ECO:0000313" key="9">
    <source>
        <dbReference type="Proteomes" id="UP000663889"/>
    </source>
</evidence>
<keyword evidence="5 7" id="KW-0408">Iron</keyword>
<evidence type="ECO:0008006" key="10">
    <source>
        <dbReference type="Google" id="ProtNLM"/>
    </source>
</evidence>
<keyword evidence="3 7" id="KW-0479">Metal-binding</keyword>